<keyword evidence="2" id="KW-0812">Transmembrane</keyword>
<sequence>MANNHEKVNQASEEKVILNQEVAQTNKNHDEQERKPKVRLIPIWLRLLLVSLLLMASLLAGAMIGYGVIGDGSPGDVFKKSTWVKISDIVKKEE</sequence>
<dbReference type="EMBL" id="WMEY01000001">
    <property type="protein sequence ID" value="MYL62332.1"/>
    <property type="molecule type" value="Genomic_DNA"/>
</dbReference>
<gene>
    <name evidence="3" type="ORF">GLW07_03070</name>
</gene>
<evidence type="ECO:0000313" key="4">
    <source>
        <dbReference type="Proteomes" id="UP000447833"/>
    </source>
</evidence>
<dbReference type="InterPro" id="IPR024596">
    <property type="entry name" value="RNApol_su_b/EpuA"/>
</dbReference>
<dbReference type="Proteomes" id="UP000447833">
    <property type="component" value="Unassembled WGS sequence"/>
</dbReference>
<comment type="caution">
    <text evidence="3">The sequence shown here is derived from an EMBL/GenBank/DDBJ whole genome shotgun (WGS) entry which is preliminary data.</text>
</comment>
<dbReference type="Pfam" id="PF11772">
    <property type="entry name" value="EpuA"/>
    <property type="match status" value="1"/>
</dbReference>
<feature type="compositionally biased region" description="Basic and acidic residues" evidence="1">
    <location>
        <begin position="1"/>
        <end position="16"/>
    </location>
</feature>
<keyword evidence="2" id="KW-1133">Transmembrane helix</keyword>
<accession>A0A845ERB1</accession>
<keyword evidence="3" id="KW-0240">DNA-directed RNA polymerase</keyword>
<dbReference type="RefSeq" id="WP_160918191.1">
    <property type="nucleotide sequence ID" value="NZ_WMEY01000001.1"/>
</dbReference>
<organism evidence="3 4">
    <name type="scientific">Guptibacillus hwajinpoensis</name>
    <dbReference type="NCBI Taxonomy" id="208199"/>
    <lineage>
        <taxon>Bacteria</taxon>
        <taxon>Bacillati</taxon>
        <taxon>Bacillota</taxon>
        <taxon>Bacilli</taxon>
        <taxon>Bacillales</taxon>
        <taxon>Guptibacillaceae</taxon>
        <taxon>Guptibacillus</taxon>
    </lineage>
</organism>
<keyword evidence="2" id="KW-0472">Membrane</keyword>
<keyword evidence="3" id="KW-0804">Transcription</keyword>
<evidence type="ECO:0000256" key="2">
    <source>
        <dbReference type="SAM" id="Phobius"/>
    </source>
</evidence>
<proteinExistence type="predicted"/>
<name>A0A845ERB1_9BACL</name>
<protein>
    <submittedName>
        <fullName evidence="3">DNA-directed RNA polymerase subunit beta</fullName>
    </submittedName>
</protein>
<feature type="region of interest" description="Disordered" evidence="1">
    <location>
        <begin position="1"/>
        <end position="33"/>
    </location>
</feature>
<dbReference type="AlphaFoldDB" id="A0A845ERB1"/>
<evidence type="ECO:0000313" key="3">
    <source>
        <dbReference type="EMBL" id="MYL62332.1"/>
    </source>
</evidence>
<feature type="transmembrane region" description="Helical" evidence="2">
    <location>
        <begin position="43"/>
        <end position="69"/>
    </location>
</feature>
<dbReference type="GO" id="GO:0000428">
    <property type="term" value="C:DNA-directed RNA polymerase complex"/>
    <property type="evidence" value="ECO:0007669"/>
    <property type="project" value="UniProtKB-KW"/>
</dbReference>
<evidence type="ECO:0000256" key="1">
    <source>
        <dbReference type="SAM" id="MobiDB-lite"/>
    </source>
</evidence>
<reference evidence="3 4" key="1">
    <citation type="submission" date="2019-11" db="EMBL/GenBank/DDBJ databases">
        <title>Genome sequences of 17 halophilic strains isolated from different environments.</title>
        <authorList>
            <person name="Furrow R.E."/>
        </authorList>
    </citation>
    <scope>NUCLEOTIDE SEQUENCE [LARGE SCALE GENOMIC DNA]</scope>
    <source>
        <strain evidence="3 4">22506_14_FS</strain>
    </source>
</reference>